<protein>
    <submittedName>
        <fullName evidence="1">Uncharacterized protein</fullName>
    </submittedName>
</protein>
<reference evidence="1" key="1">
    <citation type="submission" date="2020-05" db="EMBL/GenBank/DDBJ databases">
        <title>WGS assembly of Panicum virgatum.</title>
        <authorList>
            <person name="Lovell J.T."/>
            <person name="Jenkins J."/>
            <person name="Shu S."/>
            <person name="Juenger T.E."/>
            <person name="Schmutz J."/>
        </authorList>
    </citation>
    <scope>NUCLEOTIDE SEQUENCE</scope>
    <source>
        <strain evidence="1">AP13</strain>
    </source>
</reference>
<proteinExistence type="predicted"/>
<accession>A0A8T0ML29</accession>
<keyword evidence="2" id="KW-1185">Reference proteome</keyword>
<evidence type="ECO:0000313" key="2">
    <source>
        <dbReference type="Proteomes" id="UP000823388"/>
    </source>
</evidence>
<name>A0A8T0ML29_PANVG</name>
<evidence type="ECO:0000313" key="1">
    <source>
        <dbReference type="EMBL" id="KAG2537468.1"/>
    </source>
</evidence>
<comment type="caution">
    <text evidence="1">The sequence shown here is derived from an EMBL/GenBank/DDBJ whole genome shotgun (WGS) entry which is preliminary data.</text>
</comment>
<organism evidence="1 2">
    <name type="scientific">Panicum virgatum</name>
    <name type="common">Blackwell switchgrass</name>
    <dbReference type="NCBI Taxonomy" id="38727"/>
    <lineage>
        <taxon>Eukaryota</taxon>
        <taxon>Viridiplantae</taxon>
        <taxon>Streptophyta</taxon>
        <taxon>Embryophyta</taxon>
        <taxon>Tracheophyta</taxon>
        <taxon>Spermatophyta</taxon>
        <taxon>Magnoliopsida</taxon>
        <taxon>Liliopsida</taxon>
        <taxon>Poales</taxon>
        <taxon>Poaceae</taxon>
        <taxon>PACMAD clade</taxon>
        <taxon>Panicoideae</taxon>
        <taxon>Panicodae</taxon>
        <taxon>Paniceae</taxon>
        <taxon>Panicinae</taxon>
        <taxon>Panicum</taxon>
        <taxon>Panicum sect. Hiantes</taxon>
    </lineage>
</organism>
<sequence length="129" mass="14315">MIYKGQYEGLDYPAIVLFIAQMMTQPPAKPTPPSSSQTVGDANPVIMSNCNSKFKDNYRSCRTAQTYGSTWDLNFCRQQLATLFLQPFTATGKTATSANAKAQGIFPKRRLQPSSQYVSACQDKGNLFR</sequence>
<dbReference type="Proteomes" id="UP000823388">
    <property type="component" value="Chromosome 9N"/>
</dbReference>
<dbReference type="EMBL" id="CM029054">
    <property type="protein sequence ID" value="KAG2537468.1"/>
    <property type="molecule type" value="Genomic_DNA"/>
</dbReference>
<dbReference type="AlphaFoldDB" id="A0A8T0ML29"/>
<gene>
    <name evidence="1" type="ORF">PVAP13_9NG297800</name>
</gene>